<organism evidence="1 2">
    <name type="scientific">Streptomyces mobaraensis</name>
    <name type="common">Streptoverticillium mobaraense</name>
    <dbReference type="NCBI Taxonomy" id="35621"/>
    <lineage>
        <taxon>Bacteria</taxon>
        <taxon>Bacillati</taxon>
        <taxon>Actinomycetota</taxon>
        <taxon>Actinomycetes</taxon>
        <taxon>Kitasatosporales</taxon>
        <taxon>Streptomycetaceae</taxon>
        <taxon>Streptomyces</taxon>
    </lineage>
</organism>
<dbReference type="OrthoDB" id="4321441at2"/>
<evidence type="ECO:0000313" key="2">
    <source>
        <dbReference type="Proteomes" id="UP000327000"/>
    </source>
</evidence>
<proteinExistence type="predicted"/>
<accession>A0A5N5WED7</accession>
<comment type="caution">
    <text evidence="1">The sequence shown here is derived from an EMBL/GenBank/DDBJ whole genome shotgun (WGS) entry which is preliminary data.</text>
</comment>
<keyword evidence="2" id="KW-1185">Reference proteome</keyword>
<evidence type="ECO:0000313" key="1">
    <source>
        <dbReference type="EMBL" id="KAB7851251.1"/>
    </source>
</evidence>
<sequence length="240" mass="26096">MTDDLAPAARGRVERLLSLARTRDRYADYDVPAAEARLRARLSARARRTAPAVFVAWSPAWTEPAPGAAGTLGDPPAPGGRAAPDADRAWWDLTDMSLAVLRAPDAPRDLDRFIRDRCAGRTGARVFACLLHLADHGDGARFWWQFAAGAGDGTAEYCLFLDHSCRGEYHDAAFWCGELVRHGFVPDRVWGDRAAATAARRLPEPPVVHFSEHHDPDLGAIPLPEPPLVQDLRALAAAAP</sequence>
<dbReference type="EMBL" id="VOKX01000007">
    <property type="protein sequence ID" value="KAB7851251.1"/>
    <property type="molecule type" value="Genomic_DNA"/>
</dbReference>
<protein>
    <submittedName>
        <fullName evidence="1">Uncharacterized protein</fullName>
    </submittedName>
</protein>
<gene>
    <name evidence="1" type="ORF">FRZ00_03800</name>
</gene>
<reference evidence="1 2" key="1">
    <citation type="journal article" date="2019" name="Microb. Cell Fact.">
        <title>Exploring novel herbicidin analogues by transcriptional regulator overexpression and MS/MS molecular networking.</title>
        <authorList>
            <person name="Shi Y."/>
            <person name="Gu R."/>
            <person name="Li Y."/>
            <person name="Wang X."/>
            <person name="Ren W."/>
            <person name="Li X."/>
            <person name="Wang L."/>
            <person name="Xie Y."/>
            <person name="Hong B."/>
        </authorList>
    </citation>
    <scope>NUCLEOTIDE SEQUENCE [LARGE SCALE GENOMIC DNA]</scope>
    <source>
        <strain evidence="1 2">US-43</strain>
    </source>
</reference>
<dbReference type="AlphaFoldDB" id="A0A5N5WED7"/>
<dbReference type="RefSeq" id="WP_004946456.1">
    <property type="nucleotide sequence ID" value="NZ_JBFADJ010000017.1"/>
</dbReference>
<name>A0A5N5WED7_STRMB</name>
<dbReference type="Proteomes" id="UP000327000">
    <property type="component" value="Unassembled WGS sequence"/>
</dbReference>